<evidence type="ECO:0000313" key="9">
    <source>
        <dbReference type="Proteomes" id="UP000094609"/>
    </source>
</evidence>
<dbReference type="SUPFAM" id="SSF54675">
    <property type="entry name" value="Nicotinate/Quinolinate PRTase N-terminal domain-like"/>
    <property type="match status" value="1"/>
</dbReference>
<feature type="domain" description="Quinolinate phosphoribosyl transferase N-terminal" evidence="7">
    <location>
        <begin position="13"/>
        <end position="96"/>
    </location>
</feature>
<dbReference type="GO" id="GO:0005737">
    <property type="term" value="C:cytoplasm"/>
    <property type="evidence" value="ECO:0007669"/>
    <property type="project" value="TreeGrafter"/>
</dbReference>
<dbReference type="CDD" id="cd01573">
    <property type="entry name" value="modD_like"/>
    <property type="match status" value="1"/>
</dbReference>
<dbReference type="Proteomes" id="UP000094609">
    <property type="component" value="Chromosome"/>
</dbReference>
<dbReference type="AlphaFoldDB" id="A0A1D7TLR7"/>
<evidence type="ECO:0000259" key="6">
    <source>
        <dbReference type="Pfam" id="PF01729"/>
    </source>
</evidence>
<keyword evidence="4 5" id="KW-0808">Transferase</keyword>
<dbReference type="NCBIfam" id="TIGR01334">
    <property type="entry name" value="modD"/>
    <property type="match status" value="1"/>
</dbReference>
<dbReference type="KEGG" id="shal:SHALO_2159"/>
<dbReference type="RefSeq" id="WP_069478540.1">
    <property type="nucleotide sequence ID" value="NZ_CP017111.1"/>
</dbReference>
<reference evidence="9" key="1">
    <citation type="submission" date="2016-08" db="EMBL/GenBank/DDBJ databases">
        <title>Complete genome sequence of the organohalide-respiring Epsilonproteobacterium Sulfurospirillum halorespirans.</title>
        <authorList>
            <person name="Goris T."/>
            <person name="Zimmermann J."/>
            <person name="Schenz B."/>
            <person name="Lemos M."/>
            <person name="Hackermueller J."/>
            <person name="Diekert G."/>
        </authorList>
    </citation>
    <scope>NUCLEOTIDE SEQUENCE [LARGE SCALE GENOMIC DNA]</scope>
    <source>
        <strain>DSM 13726</strain>
        <strain evidence="9">PCE-M2</strain>
    </source>
</reference>
<dbReference type="PANTHER" id="PTHR32179:SF4">
    <property type="entry name" value="PYROPHOSPHORYLASE MODD-RELATED"/>
    <property type="match status" value="1"/>
</dbReference>
<dbReference type="PATRIC" id="fig|1193502.14.peg.2188"/>
<dbReference type="InterPro" id="IPR037128">
    <property type="entry name" value="Quinolinate_PRibosylTase_N_sf"/>
</dbReference>
<evidence type="ECO:0000256" key="2">
    <source>
        <dbReference type="ARBA" id="ARBA00019205"/>
    </source>
</evidence>
<name>A0A1D7TLR7_9BACT</name>
<dbReference type="Pfam" id="PF01729">
    <property type="entry name" value="QRPTase_C"/>
    <property type="match status" value="1"/>
</dbReference>
<dbReference type="GO" id="GO:0034213">
    <property type="term" value="P:quinolinate catabolic process"/>
    <property type="evidence" value="ECO:0007669"/>
    <property type="project" value="TreeGrafter"/>
</dbReference>
<gene>
    <name evidence="8" type="ORF">SHALO_2159</name>
</gene>
<comment type="similarity">
    <text evidence="1 5">Belongs to the NadC/ModD family.</text>
</comment>
<evidence type="ECO:0000256" key="1">
    <source>
        <dbReference type="ARBA" id="ARBA00009400"/>
    </source>
</evidence>
<evidence type="ECO:0000313" key="8">
    <source>
        <dbReference type="EMBL" id="AOO65921.1"/>
    </source>
</evidence>
<evidence type="ECO:0000256" key="5">
    <source>
        <dbReference type="PIRNR" id="PIRNR006250"/>
    </source>
</evidence>
<dbReference type="Gene3D" id="3.20.20.70">
    <property type="entry name" value="Aldolase class I"/>
    <property type="match status" value="1"/>
</dbReference>
<proteinExistence type="inferred from homology"/>
<dbReference type="InterPro" id="IPR022412">
    <property type="entry name" value="Quinolinate_PRibosylTrfase_N"/>
</dbReference>
<evidence type="ECO:0000259" key="7">
    <source>
        <dbReference type="Pfam" id="PF02749"/>
    </source>
</evidence>
<dbReference type="PANTHER" id="PTHR32179">
    <property type="entry name" value="NICOTINATE-NUCLEOTIDE PYROPHOSPHORYLASE [CARBOXYLATING]"/>
    <property type="match status" value="1"/>
</dbReference>
<keyword evidence="3 5" id="KW-0328">Glycosyltransferase</keyword>
<organism evidence="8 9">
    <name type="scientific">Sulfurospirillum halorespirans DSM 13726</name>
    <dbReference type="NCBI Taxonomy" id="1193502"/>
    <lineage>
        <taxon>Bacteria</taxon>
        <taxon>Pseudomonadati</taxon>
        <taxon>Campylobacterota</taxon>
        <taxon>Epsilonproteobacteria</taxon>
        <taxon>Campylobacterales</taxon>
        <taxon>Sulfurospirillaceae</taxon>
        <taxon>Sulfurospirillum</taxon>
    </lineage>
</organism>
<dbReference type="Gene3D" id="3.90.1170.20">
    <property type="entry name" value="Quinolinate phosphoribosyl transferase, N-terminal domain"/>
    <property type="match status" value="1"/>
</dbReference>
<dbReference type="STRING" id="1193502.SHALO_2159"/>
<dbReference type="InterPro" id="IPR013785">
    <property type="entry name" value="Aldolase_TIM"/>
</dbReference>
<dbReference type="SUPFAM" id="SSF51690">
    <property type="entry name" value="Nicotinate/Quinolinate PRTase C-terminal domain-like"/>
    <property type="match status" value="1"/>
</dbReference>
<dbReference type="GO" id="GO:0009435">
    <property type="term" value="P:NAD+ biosynthetic process"/>
    <property type="evidence" value="ECO:0007669"/>
    <property type="project" value="InterPro"/>
</dbReference>
<dbReference type="PIRSF" id="PIRSF006250">
    <property type="entry name" value="NadC_ModD"/>
    <property type="match status" value="1"/>
</dbReference>
<dbReference type="InterPro" id="IPR036068">
    <property type="entry name" value="Nicotinate_pribotase-like_C"/>
</dbReference>
<evidence type="ECO:0000256" key="3">
    <source>
        <dbReference type="ARBA" id="ARBA00022676"/>
    </source>
</evidence>
<protein>
    <recommendedName>
        <fullName evidence="2">Putative pyrophosphorylase ModD</fullName>
    </recommendedName>
</protein>
<dbReference type="InterPro" id="IPR002638">
    <property type="entry name" value="Quinolinate_PRibosylTrfase_C"/>
</dbReference>
<keyword evidence="9" id="KW-1185">Reference proteome</keyword>
<dbReference type="FunFam" id="3.20.20.70:FF:000030">
    <property type="entry name" value="Nicotinate-nucleotide pyrophosphorylase, carboxylating"/>
    <property type="match status" value="1"/>
</dbReference>
<feature type="domain" description="Quinolinate phosphoribosyl transferase C-terminal" evidence="6">
    <location>
        <begin position="98"/>
        <end position="267"/>
    </location>
</feature>
<accession>A0A1D7TLR7</accession>
<sequence>MMDMIREDVGLIDMTTVGLDIGSHNAKISFASKEPIVLCGVEFVTEMCQKLGLETHAYKACGDRLEAGELILEAYGRADATHKAWKVSQNILEFLSGIATKTSAMITLAREVNPKIELLTTRKIFPRTKELALKAVYAGGGAHHRLGLYDSVLVFKQHRVFFESDAAFEAQFAKMKQKYLEKKIVVEVDNYEEARYFATLGTQILQCEKMSFETLERCVSLKKEFPQLLISATGGIGEHNIVAYAQTGVDFIVTSSPYHAKPADIKVVISKEG</sequence>
<dbReference type="InterPro" id="IPR006242">
    <property type="entry name" value="ModD"/>
</dbReference>
<dbReference type="Pfam" id="PF02749">
    <property type="entry name" value="QRPTase_N"/>
    <property type="match status" value="1"/>
</dbReference>
<dbReference type="InterPro" id="IPR027277">
    <property type="entry name" value="NadC/ModD"/>
</dbReference>
<dbReference type="GO" id="GO:0004514">
    <property type="term" value="F:nicotinate-nucleotide diphosphorylase (carboxylating) activity"/>
    <property type="evidence" value="ECO:0007669"/>
    <property type="project" value="InterPro"/>
</dbReference>
<dbReference type="EMBL" id="CP017111">
    <property type="protein sequence ID" value="AOO65921.1"/>
    <property type="molecule type" value="Genomic_DNA"/>
</dbReference>
<evidence type="ECO:0000256" key="4">
    <source>
        <dbReference type="ARBA" id="ARBA00022679"/>
    </source>
</evidence>